<dbReference type="PANTHER" id="PTHR30348">
    <property type="entry name" value="UNCHARACTERIZED PROTEIN YECE"/>
    <property type="match status" value="1"/>
</dbReference>
<dbReference type="AlphaFoldDB" id="A0A418VB16"/>
<dbReference type="EMBL" id="QYUJ01000014">
    <property type="protein sequence ID" value="RJF73324.1"/>
    <property type="molecule type" value="Genomic_DNA"/>
</dbReference>
<evidence type="ECO:0000313" key="2">
    <source>
        <dbReference type="Proteomes" id="UP000286287"/>
    </source>
</evidence>
<dbReference type="RefSeq" id="WP_119766058.1">
    <property type="nucleotide sequence ID" value="NZ_QYUJ01000014.1"/>
</dbReference>
<dbReference type="Proteomes" id="UP000286287">
    <property type="component" value="Unassembled WGS sequence"/>
</dbReference>
<organism evidence="1 2">
    <name type="scientific">Deinococcus cavernae</name>
    <dbReference type="NCBI Taxonomy" id="2320857"/>
    <lineage>
        <taxon>Bacteria</taxon>
        <taxon>Thermotogati</taxon>
        <taxon>Deinococcota</taxon>
        <taxon>Deinococci</taxon>
        <taxon>Deinococcales</taxon>
        <taxon>Deinococcaceae</taxon>
        <taxon>Deinococcus</taxon>
    </lineage>
</organism>
<keyword evidence="2" id="KW-1185">Reference proteome</keyword>
<comment type="caution">
    <text evidence="1">The sequence shown here is derived from an EMBL/GenBank/DDBJ whole genome shotgun (WGS) entry which is preliminary data.</text>
</comment>
<evidence type="ECO:0000313" key="1">
    <source>
        <dbReference type="EMBL" id="RJF73324.1"/>
    </source>
</evidence>
<dbReference type="InterPro" id="IPR036520">
    <property type="entry name" value="UPF0759_sf"/>
</dbReference>
<accession>A0A418VB16</accession>
<sequence>MTRQVFIGCAGWSVASGRPEFGEGASVLERYATRFTAVEINSSFYRPHRPATYAKWAASVPDGFRFSVKVPKAITHTAKLRDVQTPLEQFVEQVSHLGEKLGPLLVQLPPSLCFDAALAGESFAHLRSLTPAPIVCEPRHATWFAPEADALLNTHQVAQVAADPAIVPQAARPGGWPGVTYYRWHGSPRRYYSAYTEEALQGLGEQIQALNGHVWVIFDNTAGGEAVGNGLSLLDELRP</sequence>
<gene>
    <name evidence="1" type="ORF">D3875_18965</name>
</gene>
<proteinExistence type="predicted"/>
<dbReference type="InterPro" id="IPR002763">
    <property type="entry name" value="DUF72"/>
</dbReference>
<reference evidence="1 2" key="1">
    <citation type="submission" date="2018-09" db="EMBL/GenBank/DDBJ databases">
        <authorList>
            <person name="Zhu H."/>
        </authorList>
    </citation>
    <scope>NUCLEOTIDE SEQUENCE [LARGE SCALE GENOMIC DNA]</scope>
    <source>
        <strain evidence="1 2">K2S05-167</strain>
    </source>
</reference>
<dbReference type="Gene3D" id="3.20.20.410">
    <property type="entry name" value="Protein of unknown function UPF0759"/>
    <property type="match status" value="1"/>
</dbReference>
<dbReference type="Pfam" id="PF01904">
    <property type="entry name" value="DUF72"/>
    <property type="match status" value="1"/>
</dbReference>
<dbReference type="OrthoDB" id="9780310at2"/>
<dbReference type="SUPFAM" id="SSF117396">
    <property type="entry name" value="TM1631-like"/>
    <property type="match status" value="1"/>
</dbReference>
<protein>
    <submittedName>
        <fullName evidence="1">DUF72 domain-containing protein</fullName>
    </submittedName>
</protein>
<name>A0A418VB16_9DEIO</name>
<dbReference type="PANTHER" id="PTHR30348:SF14">
    <property type="entry name" value="BLR8050 PROTEIN"/>
    <property type="match status" value="1"/>
</dbReference>